<feature type="non-terminal residue" evidence="2">
    <location>
        <position position="1"/>
    </location>
</feature>
<dbReference type="AlphaFoldDB" id="A0A843XDJ4"/>
<feature type="signal peptide" evidence="1">
    <location>
        <begin position="1"/>
        <end position="33"/>
    </location>
</feature>
<keyword evidence="1" id="KW-0732">Signal</keyword>
<dbReference type="EMBL" id="NMUH01007486">
    <property type="protein sequence ID" value="MQM17345.1"/>
    <property type="molecule type" value="Genomic_DNA"/>
</dbReference>
<reference evidence="2" key="1">
    <citation type="submission" date="2017-07" db="EMBL/GenBank/DDBJ databases">
        <title>Taro Niue Genome Assembly and Annotation.</title>
        <authorList>
            <person name="Atibalentja N."/>
            <person name="Keating K."/>
            <person name="Fields C.J."/>
        </authorList>
    </citation>
    <scope>NUCLEOTIDE SEQUENCE</scope>
    <source>
        <strain evidence="2">Niue_2</strain>
        <tissue evidence="2">Leaf</tissue>
    </source>
</reference>
<sequence>LVSTASPCSPLPCGDVCGLWAALGWSIPWVCLSASVATAVCVTTPEEASAQSGVTLSRRGLLLRRVAPSPQGCCRGAFPRRDGITTAQGDVTVPVCASGVPWFRLGCRRVPQGWLSLRTFRWGTRQVTWLRSVTEGGTFVAVSWLRCLEGRVCLIID</sequence>
<organism evidence="2 3">
    <name type="scientific">Colocasia esculenta</name>
    <name type="common">Wild taro</name>
    <name type="synonym">Arum esculentum</name>
    <dbReference type="NCBI Taxonomy" id="4460"/>
    <lineage>
        <taxon>Eukaryota</taxon>
        <taxon>Viridiplantae</taxon>
        <taxon>Streptophyta</taxon>
        <taxon>Embryophyta</taxon>
        <taxon>Tracheophyta</taxon>
        <taxon>Spermatophyta</taxon>
        <taxon>Magnoliopsida</taxon>
        <taxon>Liliopsida</taxon>
        <taxon>Araceae</taxon>
        <taxon>Aroideae</taxon>
        <taxon>Colocasieae</taxon>
        <taxon>Colocasia</taxon>
    </lineage>
</organism>
<comment type="caution">
    <text evidence="2">The sequence shown here is derived from an EMBL/GenBank/DDBJ whole genome shotgun (WGS) entry which is preliminary data.</text>
</comment>
<evidence type="ECO:0000313" key="3">
    <source>
        <dbReference type="Proteomes" id="UP000652761"/>
    </source>
</evidence>
<gene>
    <name evidence="2" type="ORF">Taro_050315</name>
</gene>
<name>A0A843XDJ4_COLES</name>
<keyword evidence="3" id="KW-1185">Reference proteome</keyword>
<proteinExistence type="predicted"/>
<evidence type="ECO:0000256" key="1">
    <source>
        <dbReference type="SAM" id="SignalP"/>
    </source>
</evidence>
<feature type="chain" id="PRO_5032665676" evidence="1">
    <location>
        <begin position="34"/>
        <end position="157"/>
    </location>
</feature>
<protein>
    <submittedName>
        <fullName evidence="2">Uncharacterized protein</fullName>
    </submittedName>
</protein>
<accession>A0A843XDJ4</accession>
<evidence type="ECO:0000313" key="2">
    <source>
        <dbReference type="EMBL" id="MQM17345.1"/>
    </source>
</evidence>
<dbReference type="Proteomes" id="UP000652761">
    <property type="component" value="Unassembled WGS sequence"/>
</dbReference>